<keyword evidence="1" id="KW-0812">Transmembrane</keyword>
<dbReference type="EMBL" id="AZCT01000026">
    <property type="protein sequence ID" value="KRK09997.1"/>
    <property type="molecule type" value="Genomic_DNA"/>
</dbReference>
<protein>
    <submittedName>
        <fullName evidence="2">Bacteriocin-associated integral membrane protein</fullName>
    </submittedName>
</protein>
<accession>A0A0R1EKK8</accession>
<reference evidence="2 3" key="1">
    <citation type="journal article" date="2015" name="Genome Announc.">
        <title>Expanding the biotechnology potential of lactobacilli through comparative genomics of 213 strains and associated genera.</title>
        <authorList>
            <person name="Sun Z."/>
            <person name="Harris H.M."/>
            <person name="McCann A."/>
            <person name="Guo C."/>
            <person name="Argimon S."/>
            <person name="Zhang W."/>
            <person name="Yang X."/>
            <person name="Jeffery I.B."/>
            <person name="Cooney J.C."/>
            <person name="Kagawa T.F."/>
            <person name="Liu W."/>
            <person name="Song Y."/>
            <person name="Salvetti E."/>
            <person name="Wrobel A."/>
            <person name="Rasinkangas P."/>
            <person name="Parkhill J."/>
            <person name="Rea M.C."/>
            <person name="O'Sullivan O."/>
            <person name="Ritari J."/>
            <person name="Douillard F.P."/>
            <person name="Paul Ross R."/>
            <person name="Yang R."/>
            <person name="Briner A.E."/>
            <person name="Felis G.E."/>
            <person name="de Vos W.M."/>
            <person name="Barrangou R."/>
            <person name="Klaenhammer T.R."/>
            <person name="Caufield P.W."/>
            <person name="Cui Y."/>
            <person name="Zhang H."/>
            <person name="O'Toole P.W."/>
        </authorList>
    </citation>
    <scope>NUCLEOTIDE SEQUENCE [LARGE SCALE GENOMIC DNA]</scope>
    <source>
        <strain evidence="2 3">DSM 20178</strain>
    </source>
</reference>
<sequence length="693" mass="78631">MFKKILKVTLLISVAIVASTWLVYLTEKHTTVMIRQISNIDDQHLSLSLPIQPTNDNDYQRVVKSISETATEMKLPVLKRTWYQGHGNEHGPVQYHRNVSDLTFESSQLTTTPLAKKFNMRFQNGKIYTTKNIANTESLRKYGNLDVTVKELNPRIISATREGDFFVETKDPKALVRFQKRLCTKLNERLHFDLSPSDFIAAPIPLVINSYLSDIQQIALSMSVFLFIFIIVSVLSLSYEIGVLRHLGYDVRSTFIQIIGPQIFWGNLTVLLFGVILFKMTDPKLMMPSLIVITICFLIEAIFAYTIMLITHQIPLSSILVKRTFSKRTFIGLYVLKGILLSFILLTILPLGDLAYQSLKVNTARDRSALKDYAVFFPTSIGYNQRALAEPQQTSEINQNILYPKIEHNGGLIIDTAATSQPIAPQYQGIDINENYLKFNPIYTISGKKFEASKNENGPIVLLPQQKNKLKRAITRYFVNDLKLKKPTITLIKNGQYLINESGQKVKISSYISVYTKHSHAPRNIFTGDARDPLKVALHGVKPEVVYNKYLPTLAKYNLTDNYPQLIRASNIDSHILHQTLGNITSGLVSMITSLIAFFFLAVSTAYLYFSIFGRTFAVKQILGFSTIQSSHVFWLLWLSISGLTIFTFLLGSHEITPSTVFLFALAFTIDFLISFISITIFSKDTIRRCLYD</sequence>
<feature type="transmembrane region" description="Helical" evidence="1">
    <location>
        <begin position="258"/>
        <end position="278"/>
    </location>
</feature>
<evidence type="ECO:0000256" key="1">
    <source>
        <dbReference type="SAM" id="Phobius"/>
    </source>
</evidence>
<feature type="transmembrane region" description="Helical" evidence="1">
    <location>
        <begin position="588"/>
        <end position="612"/>
    </location>
</feature>
<comment type="caution">
    <text evidence="2">The sequence shown here is derived from an EMBL/GenBank/DDBJ whole genome shotgun (WGS) entry which is preliminary data.</text>
</comment>
<dbReference type="AlphaFoldDB" id="A0A0R1EKK8"/>
<dbReference type="PATRIC" id="fig|1423816.3.peg.2006"/>
<feature type="transmembrane region" description="Helical" evidence="1">
    <location>
        <begin position="290"/>
        <end position="310"/>
    </location>
</feature>
<dbReference type="RefSeq" id="WP_010492898.1">
    <property type="nucleotide sequence ID" value="NZ_AZCT01000026.1"/>
</dbReference>
<feature type="transmembrane region" description="Helical" evidence="1">
    <location>
        <begin position="633"/>
        <end position="654"/>
    </location>
</feature>
<proteinExistence type="predicted"/>
<organism evidence="2 3">
    <name type="scientific">Lacticaseibacillus zeae DSM 20178 = KCTC 3804</name>
    <dbReference type="NCBI Taxonomy" id="1423816"/>
    <lineage>
        <taxon>Bacteria</taxon>
        <taxon>Bacillati</taxon>
        <taxon>Bacillota</taxon>
        <taxon>Bacilli</taxon>
        <taxon>Lactobacillales</taxon>
        <taxon>Lactobacillaceae</taxon>
        <taxon>Lacticaseibacillus</taxon>
    </lineage>
</organism>
<feature type="transmembrane region" description="Helical" evidence="1">
    <location>
        <begin position="218"/>
        <end position="237"/>
    </location>
</feature>
<name>A0A0R1EKK8_LACZE</name>
<dbReference type="Proteomes" id="UP000051984">
    <property type="component" value="Unassembled WGS sequence"/>
</dbReference>
<keyword evidence="1" id="KW-1133">Transmembrane helix</keyword>
<feature type="transmembrane region" description="Helical" evidence="1">
    <location>
        <begin position="331"/>
        <end position="352"/>
    </location>
</feature>
<feature type="transmembrane region" description="Helical" evidence="1">
    <location>
        <begin position="660"/>
        <end position="682"/>
    </location>
</feature>
<keyword evidence="1" id="KW-0472">Membrane</keyword>
<gene>
    <name evidence="2" type="ORF">FD51_GL001931</name>
</gene>
<evidence type="ECO:0000313" key="2">
    <source>
        <dbReference type="EMBL" id="KRK09997.1"/>
    </source>
</evidence>
<evidence type="ECO:0000313" key="3">
    <source>
        <dbReference type="Proteomes" id="UP000051984"/>
    </source>
</evidence>